<keyword evidence="1" id="KW-0489">Methyltransferase</keyword>
<protein>
    <submittedName>
        <fullName evidence="5">Uncharacterized protein</fullName>
    </submittedName>
</protein>
<dbReference type="SUPFAM" id="SSF75217">
    <property type="entry name" value="alpha/beta knot"/>
    <property type="match status" value="1"/>
</dbReference>
<dbReference type="InterPro" id="IPR029028">
    <property type="entry name" value="Alpha/beta_knot_MTases"/>
</dbReference>
<evidence type="ECO:0000313" key="5">
    <source>
        <dbReference type="EMBL" id="SUZ96247.1"/>
    </source>
</evidence>
<dbReference type="GO" id="GO:0008168">
    <property type="term" value="F:methyltransferase activity"/>
    <property type="evidence" value="ECO:0007669"/>
    <property type="project" value="UniProtKB-KW"/>
</dbReference>
<dbReference type="PIRSF" id="PIRSF004505">
    <property type="entry name" value="MT_bac"/>
    <property type="match status" value="1"/>
</dbReference>
<dbReference type="NCBIfam" id="NF000986">
    <property type="entry name" value="PRK00103.1-4"/>
    <property type="match status" value="1"/>
</dbReference>
<dbReference type="GO" id="GO:0032259">
    <property type="term" value="P:methylation"/>
    <property type="evidence" value="ECO:0007669"/>
    <property type="project" value="UniProtKB-KW"/>
</dbReference>
<accession>A0A381S1Z0</accession>
<evidence type="ECO:0000256" key="4">
    <source>
        <dbReference type="ARBA" id="ARBA00038303"/>
    </source>
</evidence>
<dbReference type="InterPro" id="IPR029026">
    <property type="entry name" value="tRNA_m1G_MTases_N"/>
</dbReference>
<name>A0A381S1Z0_9ZZZZ</name>
<keyword evidence="2" id="KW-0808">Transferase</keyword>
<evidence type="ECO:0000256" key="3">
    <source>
        <dbReference type="ARBA" id="ARBA00022691"/>
    </source>
</evidence>
<dbReference type="PANTHER" id="PTHR33603">
    <property type="entry name" value="METHYLTRANSFERASE"/>
    <property type="match status" value="1"/>
</dbReference>
<dbReference type="Gene3D" id="3.40.1280.10">
    <property type="match status" value="1"/>
</dbReference>
<keyword evidence="3" id="KW-0949">S-adenosyl-L-methionine</keyword>
<dbReference type="CDD" id="cd18081">
    <property type="entry name" value="RlmH-like"/>
    <property type="match status" value="1"/>
</dbReference>
<evidence type="ECO:0000256" key="1">
    <source>
        <dbReference type="ARBA" id="ARBA00022603"/>
    </source>
</evidence>
<organism evidence="5">
    <name type="scientific">marine metagenome</name>
    <dbReference type="NCBI Taxonomy" id="408172"/>
    <lineage>
        <taxon>unclassified sequences</taxon>
        <taxon>metagenomes</taxon>
        <taxon>ecological metagenomes</taxon>
    </lineage>
</organism>
<proteinExistence type="inferred from homology"/>
<dbReference type="GO" id="GO:0006364">
    <property type="term" value="P:rRNA processing"/>
    <property type="evidence" value="ECO:0007669"/>
    <property type="project" value="InterPro"/>
</dbReference>
<dbReference type="PANTHER" id="PTHR33603:SF1">
    <property type="entry name" value="RIBOSOMAL RNA LARGE SUBUNIT METHYLTRANSFERASE H"/>
    <property type="match status" value="1"/>
</dbReference>
<dbReference type="Pfam" id="PF02590">
    <property type="entry name" value="SPOUT_MTase"/>
    <property type="match status" value="1"/>
</dbReference>
<sequence length="155" mass="17879">MKIIIISIASKNTNYDILISDYKKRLPPHIKIEHLKIPIVKRSKTKSVKDNIKAEGQRLLKMIKNHDILIALDEKGDMFSTKELADSMNHWFQDAVNPIFAIGGPDGFSEEVLDRANMQWSLSKLTLPHAMVPVIIIEQIYRSWSMLNNQPYHRS</sequence>
<evidence type="ECO:0000256" key="2">
    <source>
        <dbReference type="ARBA" id="ARBA00022679"/>
    </source>
</evidence>
<gene>
    <name evidence="5" type="ORF">METZ01_LOCUS49101</name>
</gene>
<dbReference type="AlphaFoldDB" id="A0A381S1Z0"/>
<reference evidence="5" key="1">
    <citation type="submission" date="2018-05" db="EMBL/GenBank/DDBJ databases">
        <authorList>
            <person name="Lanie J.A."/>
            <person name="Ng W.-L."/>
            <person name="Kazmierczak K.M."/>
            <person name="Andrzejewski T.M."/>
            <person name="Davidsen T.M."/>
            <person name="Wayne K.J."/>
            <person name="Tettelin H."/>
            <person name="Glass J.I."/>
            <person name="Rusch D."/>
            <person name="Podicherti R."/>
            <person name="Tsui H.-C.T."/>
            <person name="Winkler M.E."/>
        </authorList>
    </citation>
    <scope>NUCLEOTIDE SEQUENCE</scope>
</reference>
<dbReference type="InterPro" id="IPR003742">
    <property type="entry name" value="RlmH-like"/>
</dbReference>
<comment type="similarity">
    <text evidence="4">Belongs to the RNA methyltransferase RlmH family.</text>
</comment>
<dbReference type="EMBL" id="UINC01002397">
    <property type="protein sequence ID" value="SUZ96247.1"/>
    <property type="molecule type" value="Genomic_DNA"/>
</dbReference>
<dbReference type="HAMAP" id="MF_00658">
    <property type="entry name" value="23SrRNA_methyltr_H"/>
    <property type="match status" value="1"/>
</dbReference>